<evidence type="ECO:0000259" key="2">
    <source>
        <dbReference type="Pfam" id="PF03972"/>
    </source>
</evidence>
<feature type="domain" description="MmgE/PrpD N-terminal" evidence="2">
    <location>
        <begin position="61"/>
        <end position="229"/>
    </location>
</feature>
<dbReference type="Pfam" id="PF19305">
    <property type="entry name" value="MmgE_PrpD_C"/>
    <property type="match status" value="1"/>
</dbReference>
<dbReference type="PANTHER" id="PTHR16943">
    <property type="entry name" value="2-METHYLCITRATE DEHYDRATASE-RELATED"/>
    <property type="match status" value="1"/>
</dbReference>
<dbReference type="GO" id="GO:0016829">
    <property type="term" value="F:lyase activity"/>
    <property type="evidence" value="ECO:0007669"/>
    <property type="project" value="InterPro"/>
</dbReference>
<evidence type="ECO:0008006" key="6">
    <source>
        <dbReference type="Google" id="ProtNLM"/>
    </source>
</evidence>
<dbReference type="SUPFAM" id="SSF103378">
    <property type="entry name" value="2-methylcitrate dehydratase PrpD"/>
    <property type="match status" value="1"/>
</dbReference>
<evidence type="ECO:0000259" key="3">
    <source>
        <dbReference type="Pfam" id="PF19305"/>
    </source>
</evidence>
<reference evidence="4 5" key="1">
    <citation type="journal article" date="2014" name="Antonie Van Leeuwenhoek">
        <title>Hyphomonas beringensis sp. nov. and Hyphomonas chukchiensis sp. nov., isolated from surface seawater of the Bering Sea and Chukchi Sea.</title>
        <authorList>
            <person name="Li C."/>
            <person name="Lai Q."/>
            <person name="Li G."/>
            <person name="Dong C."/>
            <person name="Wang J."/>
            <person name="Liao Y."/>
            <person name="Shao Z."/>
        </authorList>
    </citation>
    <scope>NUCLEOTIDE SEQUENCE [LARGE SCALE GENOMIC DNA]</scope>
    <source>
        <strain evidence="4 5">25B14_1</strain>
    </source>
</reference>
<dbReference type="Pfam" id="PF03972">
    <property type="entry name" value="MmgE_PrpD_N"/>
    <property type="match status" value="1"/>
</dbReference>
<proteinExistence type="inferred from homology"/>
<protein>
    <recommendedName>
        <fullName evidence="6">MmgE/PrpD family protein</fullName>
    </recommendedName>
</protein>
<dbReference type="InterPro" id="IPR005656">
    <property type="entry name" value="MmgE_PrpD"/>
</dbReference>
<comment type="similarity">
    <text evidence="1">Belongs to the PrpD family.</text>
</comment>
<dbReference type="Proteomes" id="UP000027037">
    <property type="component" value="Unassembled WGS sequence"/>
</dbReference>
<keyword evidence="5" id="KW-1185">Reference proteome</keyword>
<dbReference type="InterPro" id="IPR045336">
    <property type="entry name" value="MmgE_PrpD_N"/>
</dbReference>
<accession>A0A062U4W0</accession>
<dbReference type="PATRIC" id="fig|1280946.3.peg.2649"/>
<dbReference type="eggNOG" id="COG2079">
    <property type="taxonomic scope" value="Bacteria"/>
</dbReference>
<comment type="caution">
    <text evidence="4">The sequence shown here is derived from an EMBL/GenBank/DDBJ whole genome shotgun (WGS) entry which is preliminary data.</text>
</comment>
<evidence type="ECO:0000313" key="4">
    <source>
        <dbReference type="EMBL" id="KCZ53332.1"/>
    </source>
</evidence>
<dbReference type="PANTHER" id="PTHR16943:SF8">
    <property type="entry name" value="2-METHYLCITRATE DEHYDRATASE"/>
    <property type="match status" value="1"/>
</dbReference>
<organism evidence="4 5">
    <name type="scientific">Hyphomonas beringensis</name>
    <dbReference type="NCBI Taxonomy" id="1280946"/>
    <lineage>
        <taxon>Bacteria</taxon>
        <taxon>Pseudomonadati</taxon>
        <taxon>Pseudomonadota</taxon>
        <taxon>Alphaproteobacteria</taxon>
        <taxon>Hyphomonadales</taxon>
        <taxon>Hyphomonadaceae</taxon>
        <taxon>Hyphomonas</taxon>
    </lineage>
</organism>
<dbReference type="Gene3D" id="1.10.4100.10">
    <property type="entry name" value="2-methylcitrate dehydratase PrpD"/>
    <property type="match status" value="1"/>
</dbReference>
<dbReference type="InterPro" id="IPR042188">
    <property type="entry name" value="MmgE/PrpD_sf_2"/>
</dbReference>
<dbReference type="AlphaFoldDB" id="A0A062U4W0"/>
<dbReference type="InterPro" id="IPR042183">
    <property type="entry name" value="MmgE/PrpD_sf_1"/>
</dbReference>
<gene>
    <name evidence="4" type="ORF">HY29_03685</name>
</gene>
<name>A0A062U4W0_9PROT</name>
<evidence type="ECO:0000256" key="1">
    <source>
        <dbReference type="ARBA" id="ARBA00006174"/>
    </source>
</evidence>
<dbReference type="InterPro" id="IPR045337">
    <property type="entry name" value="MmgE_PrpD_C"/>
</dbReference>
<dbReference type="Gene3D" id="3.30.1330.120">
    <property type="entry name" value="2-methylcitrate dehydratase PrpD"/>
    <property type="match status" value="1"/>
</dbReference>
<feature type="domain" description="MmgE/PrpD C-terminal" evidence="3">
    <location>
        <begin position="250"/>
        <end position="399"/>
    </location>
</feature>
<dbReference type="STRING" id="1280946.HY29_03685"/>
<dbReference type="EMBL" id="AWFF01000054">
    <property type="protein sequence ID" value="KCZ53332.1"/>
    <property type="molecule type" value="Genomic_DNA"/>
</dbReference>
<sequence length="431" mass="45986">MTSPLLIESLAALLLRDVDEATTARASCHLVDWIGCAAAGRNETAGSIVRSVEFPGASGLAFRWGAFGNILEMDDVDKRAILHPGPTIIPAALALCADQPKLLPKLFEAIVIGYEATIRLGRATGPAHYGMWHTTGTCGAIGAAAACSRLLGLDDLKTAHALSLAMSQAAGLWQTRHEPQSMGKQLHTSHAARAGLDAARLAASGFKGPLSVLEGEQGFFAACAPDGDPSVILKSYDVDWLIHQVSFKPWPACRHAHAAIDAALAIYESGFDLEKVDEIRITTYPDAIKFCDKPNPASTIEAKFSLHHSVSVVLAKGKPEIQDFDSTAIQNPDFKRYRDKVSVVSGDPFESDYPQRYGAGIQLFSQGSMVASAEAADALGDPENPLSPQEIDEKSCVLMVHAGITLENARQIVQLAGSPVPELLTNLLEML</sequence>
<evidence type="ECO:0000313" key="5">
    <source>
        <dbReference type="Proteomes" id="UP000027037"/>
    </source>
</evidence>
<dbReference type="InterPro" id="IPR036148">
    <property type="entry name" value="MmgE/PrpD_sf"/>
</dbReference>